<dbReference type="SMART" id="SM00382">
    <property type="entry name" value="AAA"/>
    <property type="match status" value="1"/>
</dbReference>
<keyword evidence="4" id="KW-0997">Cell inner membrane</keyword>
<evidence type="ECO:0000256" key="4">
    <source>
        <dbReference type="ARBA" id="ARBA00022519"/>
    </source>
</evidence>
<dbReference type="GO" id="GO:0005524">
    <property type="term" value="F:ATP binding"/>
    <property type="evidence" value="ECO:0007669"/>
    <property type="project" value="UniProtKB-KW"/>
</dbReference>
<dbReference type="Gene3D" id="3.40.50.300">
    <property type="entry name" value="P-loop containing nucleotide triphosphate hydrolases"/>
    <property type="match status" value="1"/>
</dbReference>
<evidence type="ECO:0000313" key="13">
    <source>
        <dbReference type="Proteomes" id="UP000318542"/>
    </source>
</evidence>
<dbReference type="InterPro" id="IPR005670">
    <property type="entry name" value="PstB-like"/>
</dbReference>
<dbReference type="InterPro" id="IPR003593">
    <property type="entry name" value="AAA+_ATPase"/>
</dbReference>
<evidence type="ECO:0000256" key="7">
    <source>
        <dbReference type="ARBA" id="ARBA00022840"/>
    </source>
</evidence>
<dbReference type="GO" id="GO:0016887">
    <property type="term" value="F:ATP hydrolysis activity"/>
    <property type="evidence" value="ECO:0007669"/>
    <property type="project" value="InterPro"/>
</dbReference>
<keyword evidence="3" id="KW-1003">Cell membrane</keyword>
<comment type="function">
    <text evidence="10">Part of the ABC transporter complex PstSACB involved in phosphate import. Responsible for energy coupling to the transport system.</text>
</comment>
<dbReference type="RefSeq" id="WP_143899634.1">
    <property type="nucleotide sequence ID" value="NZ_VJOL01000001.1"/>
</dbReference>
<name>A0A554X8T9_9BURK</name>
<keyword evidence="13" id="KW-1185">Reference proteome</keyword>
<dbReference type="GO" id="GO:0005315">
    <property type="term" value="F:phosphate transmembrane transporter activity"/>
    <property type="evidence" value="ECO:0007669"/>
    <property type="project" value="InterPro"/>
</dbReference>
<reference evidence="12 13" key="1">
    <citation type="submission" date="2019-07" db="EMBL/GenBank/DDBJ databases">
        <title>Tepidimonas thermarum AA-1 draft genome.</title>
        <authorList>
            <person name="Da Costa M.S."/>
            <person name="Froufe H.J.C."/>
            <person name="Egas C."/>
            <person name="Albuquerque L."/>
        </authorList>
    </citation>
    <scope>NUCLEOTIDE SEQUENCE [LARGE SCALE GENOMIC DNA]</scope>
    <source>
        <strain evidence="12 13">AA-1</strain>
    </source>
</reference>
<gene>
    <name evidence="12" type="primary">pstB</name>
    <name evidence="12" type="ORF">Tther_00031</name>
</gene>
<comment type="caution">
    <text evidence="12">The sequence shown here is derived from an EMBL/GenBank/DDBJ whole genome shotgun (WGS) entry which is preliminary data.</text>
</comment>
<accession>A0A554X8T9</accession>
<dbReference type="PROSITE" id="PS00211">
    <property type="entry name" value="ABC_TRANSPORTER_1"/>
    <property type="match status" value="1"/>
</dbReference>
<evidence type="ECO:0000256" key="9">
    <source>
        <dbReference type="ARBA" id="ARBA00023136"/>
    </source>
</evidence>
<dbReference type="InterPro" id="IPR027417">
    <property type="entry name" value="P-loop_NTPase"/>
</dbReference>
<keyword evidence="8" id="KW-1278">Translocase</keyword>
<keyword evidence="2" id="KW-0813">Transport</keyword>
<evidence type="ECO:0000256" key="6">
    <source>
        <dbReference type="ARBA" id="ARBA00022741"/>
    </source>
</evidence>
<dbReference type="Proteomes" id="UP000318542">
    <property type="component" value="Unassembled WGS sequence"/>
</dbReference>
<keyword evidence="5" id="KW-0592">Phosphate transport</keyword>
<dbReference type="PANTHER" id="PTHR43423">
    <property type="entry name" value="ABC TRANSPORTER I FAMILY MEMBER 17"/>
    <property type="match status" value="1"/>
</dbReference>
<dbReference type="InterPro" id="IPR017871">
    <property type="entry name" value="ABC_transporter-like_CS"/>
</dbReference>
<dbReference type="PROSITE" id="PS50893">
    <property type="entry name" value="ABC_TRANSPORTER_2"/>
    <property type="match status" value="1"/>
</dbReference>
<dbReference type="FunFam" id="3.40.50.300:FF:000132">
    <property type="entry name" value="Phosphate import ATP-binding protein PstB"/>
    <property type="match status" value="1"/>
</dbReference>
<dbReference type="CDD" id="cd03260">
    <property type="entry name" value="ABC_PstB_phosphate_transporter"/>
    <property type="match status" value="1"/>
</dbReference>
<sequence>MTASAEKTTFVHTNAAFHQAPPLASLPKALEVNNLNLWYGDKHALHNINMGIPKGRVVAFIGPSGCGKSTLLRCFNRMNDLVDNCRIEGEILHEGVNIYDRSVNVAQLRRRIGMVFQKPNPFPKSIYENVAYGLRLMGVRNKAHLDEVVEKSLRGAALWDEVKDRLDANGLSLSGGQQQRLVIARAIALEPDVLLLDEPCSALDPISTAKVEELLIQLKERFTIVIVTHNMQQAARVSDYTAYMYLGDLIEYDATDNIFTRPRRQETEDYITGRFG</sequence>
<dbReference type="EMBL" id="VJOL01000001">
    <property type="protein sequence ID" value="TSE32245.1"/>
    <property type="molecule type" value="Genomic_DNA"/>
</dbReference>
<dbReference type="SUPFAM" id="SSF52540">
    <property type="entry name" value="P-loop containing nucleoside triphosphate hydrolases"/>
    <property type="match status" value="1"/>
</dbReference>
<evidence type="ECO:0000256" key="3">
    <source>
        <dbReference type="ARBA" id="ARBA00022475"/>
    </source>
</evidence>
<organism evidence="12 13">
    <name type="scientific">Tepidimonas thermarum</name>
    <dbReference type="NCBI Taxonomy" id="335431"/>
    <lineage>
        <taxon>Bacteria</taxon>
        <taxon>Pseudomonadati</taxon>
        <taxon>Pseudomonadota</taxon>
        <taxon>Betaproteobacteria</taxon>
        <taxon>Burkholderiales</taxon>
        <taxon>Tepidimonas</taxon>
    </lineage>
</organism>
<feature type="domain" description="ABC transporter" evidence="11">
    <location>
        <begin position="30"/>
        <end position="271"/>
    </location>
</feature>
<evidence type="ECO:0000256" key="10">
    <source>
        <dbReference type="ARBA" id="ARBA00054713"/>
    </source>
</evidence>
<evidence type="ECO:0000256" key="5">
    <source>
        <dbReference type="ARBA" id="ARBA00022592"/>
    </source>
</evidence>
<dbReference type="NCBIfam" id="TIGR00972">
    <property type="entry name" value="3a0107s01c2"/>
    <property type="match status" value="1"/>
</dbReference>
<evidence type="ECO:0000256" key="2">
    <source>
        <dbReference type="ARBA" id="ARBA00022448"/>
    </source>
</evidence>
<dbReference type="InterPro" id="IPR003439">
    <property type="entry name" value="ABC_transporter-like_ATP-bd"/>
</dbReference>
<evidence type="ECO:0000256" key="1">
    <source>
        <dbReference type="ARBA" id="ARBA00004417"/>
    </source>
</evidence>
<protein>
    <submittedName>
        <fullName evidence="12">Phosphate import ATP-binding protein PstB</fullName>
    </submittedName>
</protein>
<evidence type="ECO:0000313" key="12">
    <source>
        <dbReference type="EMBL" id="TSE32245.1"/>
    </source>
</evidence>
<evidence type="ECO:0000256" key="8">
    <source>
        <dbReference type="ARBA" id="ARBA00022967"/>
    </source>
</evidence>
<proteinExistence type="predicted"/>
<dbReference type="AlphaFoldDB" id="A0A554X8T9"/>
<dbReference type="PANTHER" id="PTHR43423:SF12">
    <property type="entry name" value="IRON EXPORT ATP-BINDING PROTEIN FETA-RELATED"/>
    <property type="match status" value="1"/>
</dbReference>
<dbReference type="OrthoDB" id="9802264at2"/>
<dbReference type="Pfam" id="PF00005">
    <property type="entry name" value="ABC_tran"/>
    <property type="match status" value="1"/>
</dbReference>
<keyword evidence="7 12" id="KW-0067">ATP-binding</keyword>
<evidence type="ECO:0000259" key="11">
    <source>
        <dbReference type="PROSITE" id="PS50893"/>
    </source>
</evidence>
<comment type="subcellular location">
    <subcellularLocation>
        <location evidence="1">Cell inner membrane</location>
        <topology evidence="1">Peripheral membrane protein</topology>
    </subcellularLocation>
</comment>
<dbReference type="GO" id="GO:0035435">
    <property type="term" value="P:phosphate ion transmembrane transport"/>
    <property type="evidence" value="ECO:0007669"/>
    <property type="project" value="InterPro"/>
</dbReference>
<keyword evidence="6" id="KW-0547">Nucleotide-binding</keyword>
<keyword evidence="9" id="KW-0472">Membrane</keyword>
<dbReference type="GO" id="GO:0005886">
    <property type="term" value="C:plasma membrane"/>
    <property type="evidence" value="ECO:0007669"/>
    <property type="project" value="UniProtKB-SubCell"/>
</dbReference>